<dbReference type="PhylomeDB" id="R7QBL1"/>
<evidence type="ECO:0000256" key="1">
    <source>
        <dbReference type="ARBA" id="ARBA00009670"/>
    </source>
</evidence>
<feature type="domain" description="Protein kinase" evidence="4">
    <location>
        <begin position="267"/>
        <end position="738"/>
    </location>
</feature>
<proteinExistence type="inferred from homology"/>
<feature type="compositionally biased region" description="Low complexity" evidence="2">
    <location>
        <begin position="60"/>
        <end position="78"/>
    </location>
</feature>
<evidence type="ECO:0000259" key="4">
    <source>
        <dbReference type="PROSITE" id="PS50011"/>
    </source>
</evidence>
<evidence type="ECO:0000313" key="5">
    <source>
        <dbReference type="EMBL" id="CDF35168.1"/>
    </source>
</evidence>
<dbReference type="InterPro" id="IPR004147">
    <property type="entry name" value="ABC1_dom"/>
</dbReference>
<dbReference type="KEGG" id="ccp:CHC_T00009527001"/>
<dbReference type="InterPro" id="IPR050154">
    <property type="entry name" value="UbiB_kinase"/>
</dbReference>
<dbReference type="Pfam" id="PF03109">
    <property type="entry name" value="ABC1"/>
    <property type="match status" value="1"/>
</dbReference>
<dbReference type="CDD" id="cd05121">
    <property type="entry name" value="ABC1_ADCK3-like"/>
    <property type="match status" value="1"/>
</dbReference>
<organism evidence="5 6">
    <name type="scientific">Chondrus crispus</name>
    <name type="common">Carrageen Irish moss</name>
    <name type="synonym">Polymorpha crispa</name>
    <dbReference type="NCBI Taxonomy" id="2769"/>
    <lineage>
        <taxon>Eukaryota</taxon>
        <taxon>Rhodophyta</taxon>
        <taxon>Florideophyceae</taxon>
        <taxon>Rhodymeniophycidae</taxon>
        <taxon>Gigartinales</taxon>
        <taxon>Gigartinaceae</taxon>
        <taxon>Chondrus</taxon>
    </lineage>
</organism>
<dbReference type="GO" id="GO:0004672">
    <property type="term" value="F:protein kinase activity"/>
    <property type="evidence" value="ECO:0007669"/>
    <property type="project" value="InterPro"/>
</dbReference>
<gene>
    <name evidence="5" type="ORF">CHC_T00009527001</name>
</gene>
<comment type="similarity">
    <text evidence="1">Belongs to the protein kinase superfamily. ADCK protein kinase family.</text>
</comment>
<dbReference type="PROSITE" id="PS50011">
    <property type="entry name" value="PROTEIN_KINASE_DOM"/>
    <property type="match status" value="1"/>
</dbReference>
<dbReference type="PANTHER" id="PTHR10566:SF128">
    <property type="entry name" value="UBIB DOMAIN CONTAINING KINASE"/>
    <property type="match status" value="1"/>
</dbReference>
<dbReference type="OMA" id="GVMYKFP"/>
<sequence length="761" mass="84819">MYMLPARHPLSKIPLHLAMNSLALALVAPATPFTNLTARGLASRALRTRSRFVQGHRQPATSASPSRRTRTGAAATQAVETKPRPRAVRARLERAERLLREVRDQRTPNLPYPAPLASNVPASAADLARIEEQAARAAKSADEGPRYDPASAVAYFKNRSFYVRKRQLQIAVPLTAFVSRVVIDVQLGREERNRQKRAEEFLQIVSSLGPAIIKGGQAVASRPDLLPKEYLDELQKLQDRLPPFENEIAFQLIEEELGQGVNEIFESIDPTPVAAASIGQVYSATLKSTGERVAVKVQRPDCEQIIALDIYILRNLSGTLNSLLKLTGRDIDLQSIIEEFGKLIYEEIDYLSEARNAERFLELYGDLPGVDVPKIYWRYTKRRVITMQWMEGSRLTSDTLTKGRSEELVRAMVQCSLRQMLENGYFHADTHLGNLLAMSDGSLCYLDFGMMSEVEPSQRYGIIEAVVHMVNRDFEALANLYVRLGFLPPETNLEPIIEALNDALPDVLGASVGELNFKSVIDKLGSVMYQYPFSLPPYYTAIIRCLGVLEGVAIQVDPNFKILNESYPYIASRLLTDPAPELQAALQCLLFDEGRPRWNRLESLLDSASSAGDYDVSLAAEQLMTFLLSPRGKIARYSLADELTAELDSLGLDLATYYTSMFAQTGKAAGIRLPTMLNSLPPPTKTRSMNNLERLTEILSKSRGFSPSKMSPLLRRVLREPESQRIGLEVAVSLAERVTSRAIRLAFGLPQEEPRNRATPL</sequence>
<dbReference type="GeneID" id="17322703"/>
<dbReference type="Gramene" id="CDF35168">
    <property type="protein sequence ID" value="CDF35168"/>
    <property type="gene ID" value="CHC_T00009527001"/>
</dbReference>
<dbReference type="OrthoDB" id="427480at2759"/>
<accession>R7QBL1</accession>
<dbReference type="GO" id="GO:0005524">
    <property type="term" value="F:ATP binding"/>
    <property type="evidence" value="ECO:0007669"/>
    <property type="project" value="InterPro"/>
</dbReference>
<evidence type="ECO:0000256" key="2">
    <source>
        <dbReference type="SAM" id="MobiDB-lite"/>
    </source>
</evidence>
<dbReference type="SUPFAM" id="SSF56112">
    <property type="entry name" value="Protein kinase-like (PK-like)"/>
    <property type="match status" value="1"/>
</dbReference>
<dbReference type="PANTHER" id="PTHR10566">
    <property type="entry name" value="CHAPERONE-ACTIVITY OF BC1 COMPLEX CABC1 -RELATED"/>
    <property type="match status" value="1"/>
</dbReference>
<dbReference type="STRING" id="2769.R7QBL1"/>
<keyword evidence="6" id="KW-1185">Reference proteome</keyword>
<evidence type="ECO:0000313" key="6">
    <source>
        <dbReference type="Proteomes" id="UP000012073"/>
    </source>
</evidence>
<dbReference type="EMBL" id="HG001721">
    <property type="protein sequence ID" value="CDF35168.1"/>
    <property type="molecule type" value="Genomic_DNA"/>
</dbReference>
<dbReference type="InterPro" id="IPR011009">
    <property type="entry name" value="Kinase-like_dom_sf"/>
</dbReference>
<feature type="region of interest" description="Disordered" evidence="2">
    <location>
        <begin position="49"/>
        <end position="85"/>
    </location>
</feature>
<keyword evidence="3" id="KW-0732">Signal</keyword>
<name>R7QBL1_CHOCR</name>
<dbReference type="InterPro" id="IPR000719">
    <property type="entry name" value="Prot_kinase_dom"/>
</dbReference>
<dbReference type="Gene3D" id="1.10.510.10">
    <property type="entry name" value="Transferase(Phosphotransferase) domain 1"/>
    <property type="match status" value="1"/>
</dbReference>
<evidence type="ECO:0000256" key="3">
    <source>
        <dbReference type="SAM" id="SignalP"/>
    </source>
</evidence>
<feature type="chain" id="PRO_5004442764" description="Protein kinase domain-containing protein" evidence="3">
    <location>
        <begin position="26"/>
        <end position="761"/>
    </location>
</feature>
<reference evidence="6" key="1">
    <citation type="journal article" date="2013" name="Proc. Natl. Acad. Sci. U.S.A.">
        <title>Genome structure and metabolic features in the red seaweed Chondrus crispus shed light on evolution of the Archaeplastida.</title>
        <authorList>
            <person name="Collen J."/>
            <person name="Porcel B."/>
            <person name="Carre W."/>
            <person name="Ball S.G."/>
            <person name="Chaparro C."/>
            <person name="Tonon T."/>
            <person name="Barbeyron T."/>
            <person name="Michel G."/>
            <person name="Noel B."/>
            <person name="Valentin K."/>
            <person name="Elias M."/>
            <person name="Artiguenave F."/>
            <person name="Arun A."/>
            <person name="Aury J.M."/>
            <person name="Barbosa-Neto J.F."/>
            <person name="Bothwell J.H."/>
            <person name="Bouget F.Y."/>
            <person name="Brillet L."/>
            <person name="Cabello-Hurtado F."/>
            <person name="Capella-Gutierrez S."/>
            <person name="Charrier B."/>
            <person name="Cladiere L."/>
            <person name="Cock J.M."/>
            <person name="Coelho S.M."/>
            <person name="Colleoni C."/>
            <person name="Czjzek M."/>
            <person name="Da Silva C."/>
            <person name="Delage L."/>
            <person name="Denoeud F."/>
            <person name="Deschamps P."/>
            <person name="Dittami S.M."/>
            <person name="Gabaldon T."/>
            <person name="Gachon C.M."/>
            <person name="Groisillier A."/>
            <person name="Herve C."/>
            <person name="Jabbari K."/>
            <person name="Katinka M."/>
            <person name="Kloareg B."/>
            <person name="Kowalczyk N."/>
            <person name="Labadie K."/>
            <person name="Leblanc C."/>
            <person name="Lopez P.J."/>
            <person name="McLachlan D.H."/>
            <person name="Meslet-Cladiere L."/>
            <person name="Moustafa A."/>
            <person name="Nehr Z."/>
            <person name="Nyvall Collen P."/>
            <person name="Panaud O."/>
            <person name="Partensky F."/>
            <person name="Poulain J."/>
            <person name="Rensing S.A."/>
            <person name="Rousvoal S."/>
            <person name="Samson G."/>
            <person name="Symeonidi A."/>
            <person name="Weissenbach J."/>
            <person name="Zambounis A."/>
            <person name="Wincker P."/>
            <person name="Boyen C."/>
        </authorList>
    </citation>
    <scope>NUCLEOTIDE SEQUENCE [LARGE SCALE GENOMIC DNA]</scope>
    <source>
        <strain evidence="6">cv. Stackhouse</strain>
    </source>
</reference>
<protein>
    <recommendedName>
        <fullName evidence="4">Protein kinase domain-containing protein</fullName>
    </recommendedName>
</protein>
<dbReference type="Proteomes" id="UP000012073">
    <property type="component" value="Unassembled WGS sequence"/>
</dbReference>
<dbReference type="RefSeq" id="XP_005714987.1">
    <property type="nucleotide sequence ID" value="XM_005714930.1"/>
</dbReference>
<dbReference type="AlphaFoldDB" id="R7QBL1"/>
<feature type="signal peptide" evidence="3">
    <location>
        <begin position="1"/>
        <end position="25"/>
    </location>
</feature>